<organism evidence="1">
    <name type="scientific">Arundo donax</name>
    <name type="common">Giant reed</name>
    <name type="synonym">Donax arundinaceus</name>
    <dbReference type="NCBI Taxonomy" id="35708"/>
    <lineage>
        <taxon>Eukaryota</taxon>
        <taxon>Viridiplantae</taxon>
        <taxon>Streptophyta</taxon>
        <taxon>Embryophyta</taxon>
        <taxon>Tracheophyta</taxon>
        <taxon>Spermatophyta</taxon>
        <taxon>Magnoliopsida</taxon>
        <taxon>Liliopsida</taxon>
        <taxon>Poales</taxon>
        <taxon>Poaceae</taxon>
        <taxon>PACMAD clade</taxon>
        <taxon>Arundinoideae</taxon>
        <taxon>Arundineae</taxon>
        <taxon>Arundo</taxon>
    </lineage>
</organism>
<reference evidence="1" key="2">
    <citation type="journal article" date="2015" name="Data Brief">
        <title>Shoot transcriptome of the giant reed, Arundo donax.</title>
        <authorList>
            <person name="Barrero R.A."/>
            <person name="Guerrero F.D."/>
            <person name="Moolhuijzen P."/>
            <person name="Goolsby J.A."/>
            <person name="Tidwell J."/>
            <person name="Bellgard S.E."/>
            <person name="Bellgard M.I."/>
        </authorList>
    </citation>
    <scope>NUCLEOTIDE SEQUENCE</scope>
    <source>
        <tissue evidence="1">Shoot tissue taken approximately 20 cm above the soil surface</tissue>
    </source>
</reference>
<protein>
    <submittedName>
        <fullName evidence="1">Uncharacterized protein</fullName>
    </submittedName>
</protein>
<dbReference type="EMBL" id="GBRH01173314">
    <property type="protein sequence ID" value="JAE24582.1"/>
    <property type="molecule type" value="Transcribed_RNA"/>
</dbReference>
<evidence type="ECO:0000313" key="1">
    <source>
        <dbReference type="EMBL" id="JAE24582.1"/>
    </source>
</evidence>
<sequence length="27" mass="3223">MPVLYLATYSLLNELLHCYLFYRDGLT</sequence>
<accession>A0A0A9GJC7</accession>
<dbReference type="AlphaFoldDB" id="A0A0A9GJC7"/>
<name>A0A0A9GJC7_ARUDO</name>
<proteinExistence type="predicted"/>
<reference evidence="1" key="1">
    <citation type="submission" date="2014-09" db="EMBL/GenBank/DDBJ databases">
        <authorList>
            <person name="Magalhaes I.L.F."/>
            <person name="Oliveira U."/>
            <person name="Santos F.R."/>
            <person name="Vidigal T.H.D.A."/>
            <person name="Brescovit A.D."/>
            <person name="Santos A.J."/>
        </authorList>
    </citation>
    <scope>NUCLEOTIDE SEQUENCE</scope>
    <source>
        <tissue evidence="1">Shoot tissue taken approximately 20 cm above the soil surface</tissue>
    </source>
</reference>